<comment type="subcellular location">
    <subcellularLocation>
        <location evidence="10">Endoplasmic reticulum membrane</location>
        <topology evidence="10">Multi-pass membrane protein</topology>
    </subcellularLocation>
    <subcellularLocation>
        <location evidence="1">Membrane</location>
        <topology evidence="1">Multi-pass membrane protein</topology>
    </subcellularLocation>
</comment>
<gene>
    <name evidence="11" type="ORF">CEUSTIGMA_g1726.t1</name>
</gene>
<evidence type="ECO:0000313" key="11">
    <source>
        <dbReference type="EMBL" id="GAX74277.1"/>
    </source>
</evidence>
<keyword evidence="12" id="KW-1185">Reference proteome</keyword>
<dbReference type="GO" id="GO:0032259">
    <property type="term" value="P:methylation"/>
    <property type="evidence" value="ECO:0007669"/>
    <property type="project" value="UniProtKB-KW"/>
</dbReference>
<comment type="caution">
    <text evidence="11">The sequence shown here is derived from an EMBL/GenBank/DDBJ whole genome shotgun (WGS) entry which is preliminary data.</text>
</comment>
<evidence type="ECO:0000256" key="4">
    <source>
        <dbReference type="ARBA" id="ARBA00022603"/>
    </source>
</evidence>
<dbReference type="OrthoDB" id="422086at2759"/>
<dbReference type="PROSITE" id="PS51564">
    <property type="entry name" value="SAM_ICMT"/>
    <property type="match status" value="1"/>
</dbReference>
<protein>
    <recommendedName>
        <fullName evidence="3 10">Protein-S-isoprenylcysteine O-methyltransferase</fullName>
        <ecNumber evidence="3 10">2.1.1.100</ecNumber>
    </recommendedName>
</protein>
<comment type="caution">
    <text evidence="10">Lacks conserved residue(s) required for the propagation of feature annotation.</text>
</comment>
<dbReference type="PANTHER" id="PTHR12714:SF9">
    <property type="entry name" value="PROTEIN-S-ISOPRENYLCYSTEINE O-METHYLTRANSFERASE"/>
    <property type="match status" value="1"/>
</dbReference>
<dbReference type="InterPro" id="IPR007269">
    <property type="entry name" value="ICMT_MeTrfase"/>
</dbReference>
<reference evidence="11 12" key="1">
    <citation type="submission" date="2017-08" db="EMBL/GenBank/DDBJ databases">
        <title>Acidophilic green algal genome provides insights into adaptation to an acidic environment.</title>
        <authorList>
            <person name="Hirooka S."/>
            <person name="Hirose Y."/>
            <person name="Kanesaki Y."/>
            <person name="Higuchi S."/>
            <person name="Fujiwara T."/>
            <person name="Onuma R."/>
            <person name="Era A."/>
            <person name="Ohbayashi R."/>
            <person name="Uzuka A."/>
            <person name="Nozaki H."/>
            <person name="Yoshikawa H."/>
            <person name="Miyagishima S.Y."/>
        </authorList>
    </citation>
    <scope>NUCLEOTIDE SEQUENCE [LARGE SCALE GENOMIC DNA]</scope>
    <source>
        <strain evidence="11 12">NIES-2499</strain>
    </source>
</reference>
<keyword evidence="7 10" id="KW-0812">Transmembrane</keyword>
<evidence type="ECO:0000256" key="9">
    <source>
        <dbReference type="ARBA" id="ARBA00023136"/>
    </source>
</evidence>
<proteinExistence type="inferred from homology"/>
<evidence type="ECO:0000256" key="8">
    <source>
        <dbReference type="ARBA" id="ARBA00022989"/>
    </source>
</evidence>
<comment type="cofactor">
    <cofactor evidence="10">
        <name>Zn(2+)</name>
        <dbReference type="ChEBI" id="CHEBI:29105"/>
    </cofactor>
    <text evidence="10">Divalent metal cations. Probably Zn(2+).</text>
</comment>
<dbReference type="STRING" id="1157962.A0A250WTW8"/>
<organism evidence="11 12">
    <name type="scientific">Chlamydomonas eustigma</name>
    <dbReference type="NCBI Taxonomy" id="1157962"/>
    <lineage>
        <taxon>Eukaryota</taxon>
        <taxon>Viridiplantae</taxon>
        <taxon>Chlorophyta</taxon>
        <taxon>core chlorophytes</taxon>
        <taxon>Chlorophyceae</taxon>
        <taxon>CS clade</taxon>
        <taxon>Chlamydomonadales</taxon>
        <taxon>Chlamydomonadaceae</taxon>
        <taxon>Chlamydomonas</taxon>
    </lineage>
</organism>
<dbReference type="GO" id="GO:0004671">
    <property type="term" value="F:protein C-terminal S-isoprenylcysteine carboxyl O-methyltransferase activity"/>
    <property type="evidence" value="ECO:0007669"/>
    <property type="project" value="UniProtKB-EC"/>
</dbReference>
<dbReference type="GO" id="GO:0005789">
    <property type="term" value="C:endoplasmic reticulum membrane"/>
    <property type="evidence" value="ECO:0007669"/>
    <property type="project" value="UniProtKB-SubCell"/>
</dbReference>
<evidence type="ECO:0000256" key="7">
    <source>
        <dbReference type="ARBA" id="ARBA00022692"/>
    </source>
</evidence>
<comment type="similarity">
    <text evidence="2 10">Belongs to the class VI-like SAM-binding methyltransferase superfamily. Isoprenylcysteine carboxyl methyltransferase family.</text>
</comment>
<evidence type="ECO:0000256" key="1">
    <source>
        <dbReference type="ARBA" id="ARBA00004141"/>
    </source>
</evidence>
<sequence length="189" mass="22029">MWWYFSSFLAAIVFFHVSEFILAAIYMWEELSWDSLLLSKNYCLALSMGCMEYCIECWLVPSLKASWTQPIAALGLFMVVVGESIRKLGMLTAKGAFTHKIRLQRLPNHVLVTSGIYRFTRHPGYLGWFVWSVGTQVLLVNPVSATLFFYTALKFFKRRIDFEESLLKEFFPEYNAYAMRTPTLIPFIR</sequence>
<dbReference type="AlphaFoldDB" id="A0A250WTW8"/>
<keyword evidence="6 10" id="KW-0949">S-adenosyl-L-methionine</keyword>
<feature type="transmembrane region" description="Helical" evidence="10">
    <location>
        <begin position="128"/>
        <end position="150"/>
    </location>
</feature>
<keyword evidence="9 10" id="KW-0472">Membrane</keyword>
<dbReference type="Pfam" id="PF04140">
    <property type="entry name" value="ICMT"/>
    <property type="match status" value="1"/>
</dbReference>
<evidence type="ECO:0000313" key="12">
    <source>
        <dbReference type="Proteomes" id="UP000232323"/>
    </source>
</evidence>
<dbReference type="EC" id="2.1.1.100" evidence="3 10"/>
<feature type="transmembrane region" description="Helical" evidence="10">
    <location>
        <begin position="7"/>
        <end position="28"/>
    </location>
</feature>
<evidence type="ECO:0000256" key="5">
    <source>
        <dbReference type="ARBA" id="ARBA00022679"/>
    </source>
</evidence>
<dbReference type="InterPro" id="IPR025770">
    <property type="entry name" value="PPMT_MeTrfase"/>
</dbReference>
<comment type="catalytic activity">
    <reaction evidence="10">
        <text>[protein]-C-terminal S-[(2E,6E)-farnesyl]-L-cysteine + S-adenosyl-L-methionine = [protein]-C-terminal S-[(2E,6E)-farnesyl]-L-cysteine methyl ester + S-adenosyl-L-homocysteine</text>
        <dbReference type="Rhea" id="RHEA:21672"/>
        <dbReference type="Rhea" id="RHEA-COMP:12125"/>
        <dbReference type="Rhea" id="RHEA-COMP:12126"/>
        <dbReference type="ChEBI" id="CHEBI:57856"/>
        <dbReference type="ChEBI" id="CHEBI:59789"/>
        <dbReference type="ChEBI" id="CHEBI:90510"/>
        <dbReference type="ChEBI" id="CHEBI:90511"/>
        <dbReference type="EC" id="2.1.1.100"/>
    </reaction>
</comment>
<accession>A0A250WTW8</accession>
<keyword evidence="8 10" id="KW-1133">Transmembrane helix</keyword>
<dbReference type="Gene3D" id="1.20.120.1630">
    <property type="match status" value="1"/>
</dbReference>
<name>A0A250WTW8_9CHLO</name>
<dbReference type="Proteomes" id="UP000232323">
    <property type="component" value="Unassembled WGS sequence"/>
</dbReference>
<dbReference type="EMBL" id="BEGY01000006">
    <property type="protein sequence ID" value="GAX74277.1"/>
    <property type="molecule type" value="Genomic_DNA"/>
</dbReference>
<keyword evidence="4 10" id="KW-0489">Methyltransferase</keyword>
<keyword evidence="10" id="KW-0256">Endoplasmic reticulum</keyword>
<keyword evidence="5" id="KW-0808">Transferase</keyword>
<evidence type="ECO:0000256" key="2">
    <source>
        <dbReference type="ARBA" id="ARBA00009140"/>
    </source>
</evidence>
<evidence type="ECO:0000256" key="10">
    <source>
        <dbReference type="RuleBase" id="RU362022"/>
    </source>
</evidence>
<dbReference type="PANTHER" id="PTHR12714">
    <property type="entry name" value="PROTEIN-S ISOPRENYLCYSTEINE O-METHYLTRANSFERASE"/>
    <property type="match status" value="1"/>
</dbReference>
<evidence type="ECO:0000256" key="6">
    <source>
        <dbReference type="ARBA" id="ARBA00022691"/>
    </source>
</evidence>
<evidence type="ECO:0000256" key="3">
    <source>
        <dbReference type="ARBA" id="ARBA00012151"/>
    </source>
</evidence>